<evidence type="ECO:0000256" key="1">
    <source>
        <dbReference type="SAM" id="Phobius"/>
    </source>
</evidence>
<protein>
    <submittedName>
        <fullName evidence="2">YggT family protein</fullName>
    </submittedName>
</protein>
<keyword evidence="1" id="KW-1133">Transmembrane helix</keyword>
<keyword evidence="1" id="KW-0472">Membrane</keyword>
<keyword evidence="3" id="KW-1185">Reference proteome</keyword>
<name>A0A1G9QDV1_9FIRM</name>
<dbReference type="STRING" id="1121325.SAMN04515677_105161"/>
<feature type="transmembrane region" description="Helical" evidence="1">
    <location>
        <begin position="12"/>
        <end position="30"/>
    </location>
</feature>
<dbReference type="GO" id="GO:0016020">
    <property type="term" value="C:membrane"/>
    <property type="evidence" value="ECO:0007669"/>
    <property type="project" value="InterPro"/>
</dbReference>
<dbReference type="EMBL" id="FNGW01000005">
    <property type="protein sequence ID" value="SDM09156.1"/>
    <property type="molecule type" value="Genomic_DNA"/>
</dbReference>
<sequence length="91" mass="10417">MSTGLIGYALYKLFDILIWVIVIRSFMTWIPNVMNSDIGSSIYNFLNSVTYPIEAPIRNVMYKYSSGPMDFSPMIAILVLMLLQRVALLIF</sequence>
<feature type="transmembrane region" description="Helical" evidence="1">
    <location>
        <begin position="71"/>
        <end position="90"/>
    </location>
</feature>
<dbReference type="AlphaFoldDB" id="A0A1G9QDV1"/>
<gene>
    <name evidence="2" type="ORF">SAMN04515677_105161</name>
</gene>
<dbReference type="InterPro" id="IPR003425">
    <property type="entry name" value="CCB3/YggT"/>
</dbReference>
<evidence type="ECO:0000313" key="3">
    <source>
        <dbReference type="Proteomes" id="UP000199068"/>
    </source>
</evidence>
<proteinExistence type="predicted"/>
<dbReference type="RefSeq" id="WP_092726172.1">
    <property type="nucleotide sequence ID" value="NZ_FNGW01000005.1"/>
</dbReference>
<evidence type="ECO:0000313" key="2">
    <source>
        <dbReference type="EMBL" id="SDM09156.1"/>
    </source>
</evidence>
<reference evidence="2 3" key="1">
    <citation type="submission" date="2016-10" db="EMBL/GenBank/DDBJ databases">
        <authorList>
            <person name="de Groot N.N."/>
        </authorList>
    </citation>
    <scope>NUCLEOTIDE SEQUENCE [LARGE SCALE GENOMIC DNA]</scope>
    <source>
        <strain evidence="2 3">DSM 797</strain>
    </source>
</reference>
<organism evidence="2 3">
    <name type="scientific">Romboutsia lituseburensis DSM 797</name>
    <dbReference type="NCBI Taxonomy" id="1121325"/>
    <lineage>
        <taxon>Bacteria</taxon>
        <taxon>Bacillati</taxon>
        <taxon>Bacillota</taxon>
        <taxon>Clostridia</taxon>
        <taxon>Peptostreptococcales</taxon>
        <taxon>Peptostreptococcaceae</taxon>
        <taxon>Romboutsia</taxon>
    </lineage>
</organism>
<accession>A0A1G9QDV1</accession>
<keyword evidence="1" id="KW-0812">Transmembrane</keyword>
<dbReference type="Pfam" id="PF02325">
    <property type="entry name" value="CCB3_YggT"/>
    <property type="match status" value="1"/>
</dbReference>
<dbReference type="Proteomes" id="UP000199068">
    <property type="component" value="Unassembled WGS sequence"/>
</dbReference>